<dbReference type="PANTHER" id="PTHR10877">
    <property type="entry name" value="POLYCYSTIN FAMILY MEMBER"/>
    <property type="match status" value="1"/>
</dbReference>
<dbReference type="PANTHER" id="PTHR10877:SF194">
    <property type="entry name" value="LOCATION OF VULVA DEFECTIVE 1"/>
    <property type="match status" value="1"/>
</dbReference>
<evidence type="ECO:0000313" key="11">
    <source>
        <dbReference type="Proteomes" id="UP000694844"/>
    </source>
</evidence>
<dbReference type="SUPFAM" id="SSF49723">
    <property type="entry name" value="Lipase/lipooxygenase domain (PLAT/LH2 domain)"/>
    <property type="match status" value="1"/>
</dbReference>
<dbReference type="PROSITE" id="PS50026">
    <property type="entry name" value="EGF_3"/>
    <property type="match status" value="1"/>
</dbReference>
<dbReference type="InterPro" id="IPR013122">
    <property type="entry name" value="PKD1_2_channel"/>
</dbReference>
<evidence type="ECO:0000256" key="8">
    <source>
        <dbReference type="SAM" id="Phobius"/>
    </source>
</evidence>
<evidence type="ECO:0000256" key="6">
    <source>
        <dbReference type="ARBA" id="ARBA00023136"/>
    </source>
</evidence>
<feature type="transmembrane region" description="Helical" evidence="8">
    <location>
        <begin position="812"/>
        <end position="833"/>
    </location>
</feature>
<feature type="domain" description="PLAT" evidence="10">
    <location>
        <begin position="598"/>
        <end position="715"/>
    </location>
</feature>
<feature type="transmembrane region" description="Helical" evidence="8">
    <location>
        <begin position="760"/>
        <end position="778"/>
    </location>
</feature>
<keyword evidence="7" id="KW-0245">EGF-like domain</keyword>
<keyword evidence="3 8" id="KW-0812">Transmembrane</keyword>
<proteinExistence type="inferred from homology"/>
<keyword evidence="5 8" id="KW-1133">Transmembrane helix</keyword>
<feature type="transmembrane region" description="Helical" evidence="8">
    <location>
        <begin position="866"/>
        <end position="890"/>
    </location>
</feature>
<feature type="disulfide bond" evidence="7">
    <location>
        <begin position="72"/>
        <end position="82"/>
    </location>
</feature>
<keyword evidence="7" id="KW-1015">Disulfide bond</keyword>
<dbReference type="Pfam" id="PF08016">
    <property type="entry name" value="PKD_channel"/>
    <property type="match status" value="1"/>
</dbReference>
<feature type="transmembrane region" description="Helical" evidence="8">
    <location>
        <begin position="554"/>
        <end position="573"/>
    </location>
</feature>
<dbReference type="GO" id="GO:0016020">
    <property type="term" value="C:membrane"/>
    <property type="evidence" value="ECO:0007669"/>
    <property type="project" value="UniProtKB-SubCell"/>
</dbReference>
<dbReference type="GO" id="GO:0050982">
    <property type="term" value="P:detection of mechanical stimulus"/>
    <property type="evidence" value="ECO:0007669"/>
    <property type="project" value="TreeGrafter"/>
</dbReference>
<dbReference type="PROSITE" id="PS00022">
    <property type="entry name" value="EGF_1"/>
    <property type="match status" value="1"/>
</dbReference>
<dbReference type="InterPro" id="IPR001024">
    <property type="entry name" value="PLAT/LH2_dom"/>
</dbReference>
<protein>
    <submittedName>
        <fullName evidence="12">Uncharacterized protein LOC111136861 isoform X1</fullName>
    </submittedName>
</protein>
<dbReference type="Gene3D" id="2.60.60.20">
    <property type="entry name" value="PLAT/LH2 domain"/>
    <property type="match status" value="1"/>
</dbReference>
<comment type="similarity">
    <text evidence="2">Belongs to the polycystin family.</text>
</comment>
<evidence type="ECO:0000256" key="2">
    <source>
        <dbReference type="ARBA" id="ARBA00007200"/>
    </source>
</evidence>
<keyword evidence="6 8" id="KW-0472">Membrane</keyword>
<dbReference type="InterPro" id="IPR036392">
    <property type="entry name" value="PLAT/LH2_dom_sf"/>
</dbReference>
<comment type="subcellular location">
    <subcellularLocation>
        <location evidence="1">Membrane</location>
        <topology evidence="1">Multi-pass membrane protein</topology>
    </subcellularLocation>
</comment>
<organism evidence="11 12">
    <name type="scientific">Crassostrea virginica</name>
    <name type="common">Eastern oyster</name>
    <dbReference type="NCBI Taxonomy" id="6565"/>
    <lineage>
        <taxon>Eukaryota</taxon>
        <taxon>Metazoa</taxon>
        <taxon>Spiralia</taxon>
        <taxon>Lophotrochozoa</taxon>
        <taxon>Mollusca</taxon>
        <taxon>Bivalvia</taxon>
        <taxon>Autobranchia</taxon>
        <taxon>Pteriomorphia</taxon>
        <taxon>Ostreida</taxon>
        <taxon>Ostreoidea</taxon>
        <taxon>Ostreidae</taxon>
        <taxon>Crassostrea</taxon>
    </lineage>
</organism>
<evidence type="ECO:0000256" key="5">
    <source>
        <dbReference type="ARBA" id="ARBA00022989"/>
    </source>
</evidence>
<keyword evidence="11" id="KW-1185">Reference proteome</keyword>
<feature type="transmembrane region" description="Helical" evidence="8">
    <location>
        <begin position="1373"/>
        <end position="1395"/>
    </location>
</feature>
<evidence type="ECO:0000256" key="7">
    <source>
        <dbReference type="PROSITE-ProRule" id="PRU00076"/>
    </source>
</evidence>
<feature type="domain" description="EGF-like" evidence="9">
    <location>
        <begin position="68"/>
        <end position="104"/>
    </location>
</feature>
<feature type="disulfide bond" evidence="7">
    <location>
        <begin position="94"/>
        <end position="103"/>
    </location>
</feature>
<reference evidence="12" key="1">
    <citation type="submission" date="2025-08" db="UniProtKB">
        <authorList>
            <consortium name="RefSeq"/>
        </authorList>
    </citation>
    <scope>IDENTIFICATION</scope>
    <source>
        <tissue evidence="12">Whole sample</tissue>
    </source>
</reference>
<keyword evidence="4" id="KW-0732">Signal</keyword>
<dbReference type="GeneID" id="111136861"/>
<sequence length="2047" mass="235966">MLRNFNRWHMNDCNQYIIAQIGTMQFSIDPLLTFPITFEILKESVSKYMYEDFGSPLSVGTFMGTPTEAGSCPSYCLHESVCEPVSNSNPKCTCTDAFRGGRCQNNGMTALRKEVEARDSYTLNEAKTYAERALFIIVEHQKYDYQLGTSIKEMNTIFQLISYMMDSTDKGKSGENDDLFPLTEDFVTTLSHIVTILNTKGCEVNQVVNCTLSETEYASILEKAEENIYKITNVLLKQKSEDKTQQTVTIDRMGLVSLTVLKAKGKDLPFTFPATYGSVILPYFETFQDTVGGEQICVNVLTYIRSPYGYVNNTDAVDSGIIKVVITDKNGDKINLNDLDDPVDMTVDMSKVFSVTSTWKDMEKLSDGRSLVVAYLNTTYEAYVVEFDIQSLLTCDIYGRFGYTGYPTHIKHDIRIKTKGFNQILTQKPDDLPITFENQKMQITVYNTKLALGGVMDPLVLTLTCEDDLAKRKKRQVATVHQARIQEIAVYSLNGDAWEKPPYAQLNKAEGNFVKFKSTFFGTFASNGLFLPPSTIDFDALFANFLDRLFTTPHVLVTFVVLFVLLIVLTVVLRRKDKRDFFMWEFLHLIDNKTGEEFRYCISVLTAIRSSRHLTSTPYFRLDGKIASTGDRILCDGKRHNFRSGTCSNFIMTTKEYLGTLKKFTIWIDNKGNSPDWMVSKVVIVDLKTDEKYVFLSGEWLSERYGKCETWAVMQPLSDELLNSETIFTDASRKGFFDDHLWFSISTRPNYSRFTRVQRLWCLVALLFLSMISSAMWFNQEPSEDTMTEEEIEAHSVQSIKLGPFTLNYKQIYVGFMSSVITFLPSLAIVAIFKNRREKGERYHEYFEQKNMDGTSQRKRPRMLPWWSIFFAYTLIFLCILVPGTFTFLYSLEFGPDKTNDWMLSFIFGTALGVLILEPLKVLLLAVIVCCCLSKTTERLSDLGDNYRLKNEDESMINTSIIYFPCPKVNDHNIENKTKKKLFQLDNELVQHIKSWILCAAYVILLAVICSHNITTEAFRQNNALKLSINDDFQPNTTDDIWTWINEHYIPTIWPKWHSNQQLRTAYEQRFTSFGYDYRMSLIQIRQVRSGGSCTAPDIILDTVAKCTNGYDMATESTISYCPGWETLNASCFDQNELSDYSFLYKTPVDTKGHTYFGKYAVYGGGGYLMQLGPKQSLVIKFIDKLRSESWIDGDTRAIFIDSNTFNANSRLFSHLKVVFEISQYGAVSMTTSCTSSNLYPYVYALDYIIMFLQFLFVAIVVIKMIRFGIGILKLKRKCCTTFGMWITLAEIILSFMSIIFFIMRIDKTIKAVKEINSGGGEFVSFEDVETFDYIYRLSLAGVFFLAILRLLEPLSFNYHLYILQNALNRCKGELFSYILILTIAIFAFASYLFLTVGKIVEDFKDMFTSMKTLLQMLLAMISFRFNVQMSSMQAQIVVSVFAFTISMIGINFFIGILTWNFYYMKEFGDCDESLETQMRNDGNSMKENKNKTKERLTYEHSLDGNNKSENVMHSMHDFGIASKGEKYDENKMMKMKFTNEGEDTTNDKPKETENLKPKRFNYELNAHFWRRLDELIQRVIPSFKRKQDHLSKRLERVYNRYDAIARDEVQWFIIACAMMMAGRRKAFKLLLSCNKSADSGGVLYRFYELNSQRTHLLLYLPFVRLEDAPEIDCYVVSVNHNSLNRLKVPFMELAKTSLYEFVPRSNLMSLKFGAKLTYKCCNVHPEDMMACTFDNSKTWNYMIPREYDALRLFSCNMATVPSRAFLMRRQENIRIDIWDLDQYPDIERHRLLVTGRFIRLKADPRITVTIPAKSSEEHGDIITLIERPIGLLCPILHIYSTRSIAGPLDICLPIFQDQSNGSHGDLWVIIRENNGMWEKIKCRLDPCYNQMKVRLSGIKMKTPTAICIKNVTLPWKPDPKSGQELKFAKEINELSERHAIQVNWRDLARKCDVSITSRFDYHKNGSISVENKVYAFTMNKCTFKRITTPPMSDQEKCMVILSLWIKGLQTTHQVTSLIPLLKRKNIEYLTARVQETKKQSGPEPWK</sequence>
<feature type="transmembrane region" description="Helical" evidence="8">
    <location>
        <begin position="902"/>
        <end position="933"/>
    </location>
</feature>
<dbReference type="OrthoDB" id="6119411at2759"/>
<accession>A0A8B8EUU8</accession>
<name>A0A8B8EUU8_CRAVI</name>
<feature type="transmembrane region" description="Helical" evidence="8">
    <location>
        <begin position="1239"/>
        <end position="1263"/>
    </location>
</feature>
<evidence type="ECO:0000259" key="9">
    <source>
        <dbReference type="PROSITE" id="PS50026"/>
    </source>
</evidence>
<dbReference type="Pfam" id="PF20519">
    <property type="entry name" value="Polycystin_dom"/>
    <property type="match status" value="1"/>
</dbReference>
<dbReference type="InterPro" id="IPR000742">
    <property type="entry name" value="EGF"/>
</dbReference>
<evidence type="ECO:0000259" key="10">
    <source>
        <dbReference type="PROSITE" id="PS50095"/>
    </source>
</evidence>
<evidence type="ECO:0000256" key="3">
    <source>
        <dbReference type="ARBA" id="ARBA00022692"/>
    </source>
</evidence>
<feature type="transmembrane region" description="Helical" evidence="8">
    <location>
        <begin position="1283"/>
        <end position="1304"/>
    </location>
</feature>
<dbReference type="InterPro" id="IPR051223">
    <property type="entry name" value="Polycystin"/>
</dbReference>
<dbReference type="RefSeq" id="XP_022343707.1">
    <property type="nucleotide sequence ID" value="XM_022487999.1"/>
</dbReference>
<feature type="transmembrane region" description="Helical" evidence="8">
    <location>
        <begin position="1334"/>
        <end position="1352"/>
    </location>
</feature>
<dbReference type="InterPro" id="IPR046791">
    <property type="entry name" value="Polycystin_dom"/>
</dbReference>
<dbReference type="KEGG" id="cvn:111136861"/>
<dbReference type="PROSITE" id="PS50095">
    <property type="entry name" value="PLAT"/>
    <property type="match status" value="1"/>
</dbReference>
<feature type="transmembrane region" description="Helical" evidence="8">
    <location>
        <begin position="995"/>
        <end position="1014"/>
    </location>
</feature>
<dbReference type="Pfam" id="PF01477">
    <property type="entry name" value="PLAT"/>
    <property type="match status" value="1"/>
</dbReference>
<gene>
    <name evidence="12" type="primary">LOC111136861</name>
</gene>
<feature type="transmembrane region" description="Helical" evidence="8">
    <location>
        <begin position="1438"/>
        <end position="1463"/>
    </location>
</feature>
<dbReference type="Proteomes" id="UP000694844">
    <property type="component" value="Chromosome 5"/>
</dbReference>
<comment type="caution">
    <text evidence="7">Lacks conserved residue(s) required for the propagation of feature annotation.</text>
</comment>
<evidence type="ECO:0000313" key="12">
    <source>
        <dbReference type="RefSeq" id="XP_022343707.1"/>
    </source>
</evidence>
<evidence type="ECO:0000256" key="1">
    <source>
        <dbReference type="ARBA" id="ARBA00004141"/>
    </source>
</evidence>
<dbReference type="GO" id="GO:0005262">
    <property type="term" value="F:calcium channel activity"/>
    <property type="evidence" value="ECO:0007669"/>
    <property type="project" value="TreeGrafter"/>
</dbReference>
<feature type="transmembrane region" description="Helical" evidence="8">
    <location>
        <begin position="1407"/>
        <end position="1426"/>
    </location>
</feature>
<evidence type="ECO:0000256" key="4">
    <source>
        <dbReference type="ARBA" id="ARBA00022729"/>
    </source>
</evidence>